<evidence type="ECO:0000256" key="5">
    <source>
        <dbReference type="HAMAP-Rule" id="MF_01562"/>
    </source>
</evidence>
<dbReference type="NCBIfam" id="NF010186">
    <property type="entry name" value="PRK13665.1"/>
    <property type="match status" value="1"/>
</dbReference>
<dbReference type="InterPro" id="IPR022853">
    <property type="entry name" value="FloA"/>
</dbReference>
<gene>
    <name evidence="5 8" type="primary">floA</name>
    <name evidence="8" type="ORF">QYS49_25685</name>
</gene>
<sequence>MDTSLIFIVIAGIVLFFVFLYFVPINLWITAIFSGVKVGLFELVFMRIRKVPPRIIVESMITATKAGLEVTTNELETHYLAGGNVPNVIKALISADKANITLGFKQATAIDLAGRDVFEAVQISVNPKVITTPKVAAVAADGIQLIAIARVTVRANIQQLVGGAGEDTILARVGEGIVTSIGSAASHKNVLENPDKISKLVLQRGLDAGTAFEILSIDIADVDVGANIGAKLQTDQASADLKVAEAKAEERRAMAVAEEQEMKAKAQEARAKVIEAEAQVPQAIAESFRSGNLGVMDYYRMQNIQADTDMRDSISGSDKGSSSGKKPSGGKKNDDK</sequence>
<dbReference type="GO" id="GO:0005886">
    <property type="term" value="C:plasma membrane"/>
    <property type="evidence" value="ECO:0007669"/>
    <property type="project" value="UniProtKB-SubCell"/>
</dbReference>
<evidence type="ECO:0000256" key="1">
    <source>
        <dbReference type="ARBA" id="ARBA00022475"/>
    </source>
</evidence>
<evidence type="ECO:0000256" key="3">
    <source>
        <dbReference type="ARBA" id="ARBA00022989"/>
    </source>
</evidence>
<accession>A0AA51NBS7</accession>
<protein>
    <recommendedName>
        <fullName evidence="5">Flotillin-like protein FloA</fullName>
    </recommendedName>
</protein>
<proteinExistence type="inferred from homology"/>
<comment type="caution">
    <text evidence="5">Lacks conserved residue(s) required for the propagation of feature annotation.</text>
</comment>
<organism evidence="8 9">
    <name type="scientific">Marivirga salinarum</name>
    <dbReference type="NCBI Taxonomy" id="3059078"/>
    <lineage>
        <taxon>Bacteria</taxon>
        <taxon>Pseudomonadati</taxon>
        <taxon>Bacteroidota</taxon>
        <taxon>Cytophagia</taxon>
        <taxon>Cytophagales</taxon>
        <taxon>Marivirgaceae</taxon>
        <taxon>Marivirga</taxon>
    </lineage>
</organism>
<reference evidence="8 9" key="1">
    <citation type="submission" date="2023-08" db="EMBL/GenBank/DDBJ databases">
        <title>Comparative genomics and taxonomic characterization of three novel marine species of genus Marivirga.</title>
        <authorList>
            <person name="Muhammad N."/>
            <person name="Kim S.-G."/>
        </authorList>
    </citation>
    <scope>NUCLEOTIDE SEQUENCE [LARGE SCALE GENOMIC DNA]</scope>
    <source>
        <strain evidence="8 9">BDSF4-3</strain>
    </source>
</reference>
<comment type="similarity">
    <text evidence="5">Belongs to the flotillin-like FloA family.</text>
</comment>
<dbReference type="EMBL" id="CP129971">
    <property type="protein sequence ID" value="WMN10706.1"/>
    <property type="molecule type" value="Genomic_DNA"/>
</dbReference>
<dbReference type="Proteomes" id="UP001230496">
    <property type="component" value="Chromosome"/>
</dbReference>
<dbReference type="Pfam" id="PF12127">
    <property type="entry name" value="FloA"/>
    <property type="match status" value="1"/>
</dbReference>
<feature type="region of interest" description="Disordered" evidence="7">
    <location>
        <begin position="307"/>
        <end position="336"/>
    </location>
</feature>
<dbReference type="HAMAP" id="MF_01562">
    <property type="entry name" value="FloA"/>
    <property type="match status" value="1"/>
</dbReference>
<evidence type="ECO:0000256" key="7">
    <source>
        <dbReference type="SAM" id="MobiDB-lite"/>
    </source>
</evidence>
<feature type="transmembrane region" description="Helical" evidence="5">
    <location>
        <begin position="5"/>
        <end position="22"/>
    </location>
</feature>
<keyword evidence="9" id="KW-1185">Reference proteome</keyword>
<keyword evidence="4 5" id="KW-0472">Membrane</keyword>
<dbReference type="RefSeq" id="WP_308347092.1">
    <property type="nucleotide sequence ID" value="NZ_CP129971.1"/>
</dbReference>
<comment type="subcellular location">
    <subcellularLocation>
        <location evidence="5">Cell membrane</location>
        <topology evidence="5">Single-pass membrane protein</topology>
    </subcellularLocation>
    <subcellularLocation>
        <location evidence="5">Membrane raft</location>
        <topology evidence="5">Single-pass membrane protein</topology>
    </subcellularLocation>
</comment>
<evidence type="ECO:0000256" key="4">
    <source>
        <dbReference type="ARBA" id="ARBA00023136"/>
    </source>
</evidence>
<keyword evidence="2 5" id="KW-0812">Transmembrane</keyword>
<evidence type="ECO:0000313" key="8">
    <source>
        <dbReference type="EMBL" id="WMN10706.1"/>
    </source>
</evidence>
<evidence type="ECO:0000256" key="6">
    <source>
        <dbReference type="SAM" id="Coils"/>
    </source>
</evidence>
<name>A0AA51NBS7_9BACT</name>
<comment type="subunit">
    <text evidence="5">Homooligomerizes.</text>
</comment>
<dbReference type="KEGG" id="msaa:QYS49_25685"/>
<feature type="coiled-coil region" evidence="6">
    <location>
        <begin position="243"/>
        <end position="286"/>
    </location>
</feature>
<keyword evidence="3 5" id="KW-1133">Transmembrane helix</keyword>
<feature type="compositionally biased region" description="Low complexity" evidence="7">
    <location>
        <begin position="313"/>
        <end position="326"/>
    </location>
</feature>
<keyword evidence="6" id="KW-0175">Coiled coil</keyword>
<evidence type="ECO:0000256" key="2">
    <source>
        <dbReference type="ARBA" id="ARBA00022692"/>
    </source>
</evidence>
<comment type="function">
    <text evidence="5">Found in functional membrane microdomains (FMM) that may be equivalent to eukaryotic membrane rafts FMMs are highly dynamic and increase in number as cells age. Flotillins are thought to be important factors in membrane fluidity.</text>
</comment>
<dbReference type="GO" id="GO:0045121">
    <property type="term" value="C:membrane raft"/>
    <property type="evidence" value="ECO:0007669"/>
    <property type="project" value="UniProtKB-SubCell"/>
</dbReference>
<dbReference type="AlphaFoldDB" id="A0AA51NBS7"/>
<evidence type="ECO:0000313" key="9">
    <source>
        <dbReference type="Proteomes" id="UP001230496"/>
    </source>
</evidence>
<keyword evidence="1 5" id="KW-1003">Cell membrane</keyword>